<evidence type="ECO:0000313" key="1">
    <source>
        <dbReference type="EMBL" id="ARM71010.1"/>
    </source>
</evidence>
<accession>A0A1W6JUS7</accession>
<keyword evidence="2" id="KW-1185">Reference proteome</keyword>
<reference evidence="1 2" key="1">
    <citation type="submission" date="2017-02" db="EMBL/GenBank/DDBJ databases">
        <title>Comeplete genome sequence of Bacteriophage pVco-5, that infects Vibrio corallilyticus.</title>
        <authorList>
            <person name="Kim H.J."/>
            <person name="Park S.C."/>
        </authorList>
    </citation>
    <scope>NUCLEOTIDE SEQUENCE [LARGE SCALE GENOMIC DNA]</scope>
</reference>
<dbReference type="EMBL" id="KY612839">
    <property type="protein sequence ID" value="ARM71010.1"/>
    <property type="molecule type" value="Genomic_DNA"/>
</dbReference>
<name>A0A1W6JUS7_9CAUD</name>
<evidence type="ECO:0000313" key="2">
    <source>
        <dbReference type="Proteomes" id="UP000225564"/>
    </source>
</evidence>
<dbReference type="Proteomes" id="UP000225564">
    <property type="component" value="Segment"/>
</dbReference>
<organism evidence="1 2">
    <name type="scientific">Vibrio phage pVco-5</name>
    <dbReference type="NCBI Taxonomy" id="1965485"/>
    <lineage>
        <taxon>Viruses</taxon>
        <taxon>Duplodnaviria</taxon>
        <taxon>Heunggongvirae</taxon>
        <taxon>Uroviricota</taxon>
        <taxon>Caudoviricetes</taxon>
        <taxon>Schitoviridae</taxon>
        <taxon>Vicoquintavirus</taxon>
        <taxon>Vicoquintavirus Pvco5</taxon>
    </lineage>
</organism>
<gene>
    <name evidence="1" type="ORF">pVco5_022</name>
</gene>
<protein>
    <submittedName>
        <fullName evidence="1">Uncharacterized protein</fullName>
    </submittedName>
</protein>
<sequence>MKLIKTNVHTDTAREYRPVRLCKYSLYTNTYVTWTKHTRVEVIYEAN</sequence>
<proteinExistence type="predicted"/>